<dbReference type="RefSeq" id="WP_345585663.1">
    <property type="nucleotide sequence ID" value="NZ_BAABJG010000003.1"/>
</dbReference>
<evidence type="ECO:0000259" key="2">
    <source>
        <dbReference type="Pfam" id="PF07833"/>
    </source>
</evidence>
<name>A0ABW3UQ50_9BACL</name>
<dbReference type="Pfam" id="PF07833">
    <property type="entry name" value="Cu_amine_oxidN1"/>
    <property type="match status" value="1"/>
</dbReference>
<feature type="chain" id="PRO_5046440221" evidence="1">
    <location>
        <begin position="24"/>
        <end position="493"/>
    </location>
</feature>
<dbReference type="Gene3D" id="3.30.457.10">
    <property type="entry name" value="Copper amine oxidase-like, N-terminal domain"/>
    <property type="match status" value="1"/>
</dbReference>
<dbReference type="SUPFAM" id="SSF55383">
    <property type="entry name" value="Copper amine oxidase, domain N"/>
    <property type="match status" value="1"/>
</dbReference>
<reference evidence="4" key="1">
    <citation type="journal article" date="2019" name="Int. J. Syst. Evol. Microbiol.">
        <title>The Global Catalogue of Microorganisms (GCM) 10K type strain sequencing project: providing services to taxonomists for standard genome sequencing and annotation.</title>
        <authorList>
            <consortium name="The Broad Institute Genomics Platform"/>
            <consortium name="The Broad Institute Genome Sequencing Center for Infectious Disease"/>
            <person name="Wu L."/>
            <person name="Ma J."/>
        </authorList>
    </citation>
    <scope>NUCLEOTIDE SEQUENCE [LARGE SCALE GENOMIC DNA]</scope>
    <source>
        <strain evidence="4">CCUG 53270</strain>
    </source>
</reference>
<accession>A0ABW3UQ50</accession>
<comment type="caution">
    <text evidence="3">The sequence shown here is derived from an EMBL/GenBank/DDBJ whole genome shotgun (WGS) entry which is preliminary data.</text>
</comment>
<evidence type="ECO:0000313" key="3">
    <source>
        <dbReference type="EMBL" id="MFD1221599.1"/>
    </source>
</evidence>
<feature type="domain" description="Copper amine oxidase-like N-terminal" evidence="2">
    <location>
        <begin position="52"/>
        <end position="159"/>
    </location>
</feature>
<gene>
    <name evidence="3" type="ORF">ACFQ4B_15890</name>
</gene>
<keyword evidence="1" id="KW-0732">Signal</keyword>
<dbReference type="InterPro" id="IPR012854">
    <property type="entry name" value="Cu_amine_oxidase-like_N"/>
</dbReference>
<keyword evidence="4" id="KW-1185">Reference proteome</keyword>
<dbReference type="EMBL" id="JBHTLU010000019">
    <property type="protein sequence ID" value="MFD1221599.1"/>
    <property type="molecule type" value="Genomic_DNA"/>
</dbReference>
<dbReference type="InterPro" id="IPR036582">
    <property type="entry name" value="Mao_N_sf"/>
</dbReference>
<sequence>MKKKTYALKLTIALTIAAVGLSATPDMTKASADNRAEMGALPAISSEAITVQVDGSPLVLEQPPIIRNGSTLVPLRSIFERLGAEVEWDGNTSTVTARKGQNVIRLTVGSGTAALNEKEIFLEAPPVIVNGNTMVPVRFIAESLGAKVDWESDTRTVRITQTEGGTAKPPVSPQVSVDKIVTGTFTYPWYNPLNNGTAEVTKLDDGRYHLHVSVVHGFSHNLGELDSDFTYDGENFVFSDPEYSKVTMTFTENSITIDYPGYGFGGFNAEPKGTFYLHNSGIHDAPFLTKLYTRLQLPDVYRNGFSDVFTYYIDSTKVALLVRSYSTMDRNKVISENLAIYDTNTQTIEPLGEIQSYNKQELGKKLAALSLSEEFIYEVLNKEYADRFIELQMERFDNGDLTLGAPDQFQLTEEEAFYIVTGEKKTTAASHNVRDQDNNGPIYRSEVDHSDADSVTIHIFELVRHNPNDEHTATIDWLEVNRSNGRVKSILFE</sequence>
<dbReference type="Proteomes" id="UP001597180">
    <property type="component" value="Unassembled WGS sequence"/>
</dbReference>
<evidence type="ECO:0000313" key="4">
    <source>
        <dbReference type="Proteomes" id="UP001597180"/>
    </source>
</evidence>
<feature type="signal peptide" evidence="1">
    <location>
        <begin position="1"/>
        <end position="23"/>
    </location>
</feature>
<proteinExistence type="predicted"/>
<protein>
    <submittedName>
        <fullName evidence="3">Copper amine oxidase N-terminal domain-containing protein</fullName>
    </submittedName>
</protein>
<organism evidence="3 4">
    <name type="scientific">Paenibacillus vulneris</name>
    <dbReference type="NCBI Taxonomy" id="1133364"/>
    <lineage>
        <taxon>Bacteria</taxon>
        <taxon>Bacillati</taxon>
        <taxon>Bacillota</taxon>
        <taxon>Bacilli</taxon>
        <taxon>Bacillales</taxon>
        <taxon>Paenibacillaceae</taxon>
        <taxon>Paenibacillus</taxon>
    </lineage>
</organism>
<evidence type="ECO:0000256" key="1">
    <source>
        <dbReference type="SAM" id="SignalP"/>
    </source>
</evidence>